<accession>A0ABP5DTN0</accession>
<feature type="compositionally biased region" description="Low complexity" evidence="1">
    <location>
        <begin position="264"/>
        <end position="287"/>
    </location>
</feature>
<evidence type="ECO:0000259" key="2">
    <source>
        <dbReference type="Pfam" id="PF09851"/>
    </source>
</evidence>
<dbReference type="EMBL" id="BAAAQM010000033">
    <property type="protein sequence ID" value="GAA1984366.1"/>
    <property type="molecule type" value="Genomic_DNA"/>
</dbReference>
<comment type="caution">
    <text evidence="5">The sequence shown here is derived from an EMBL/GenBank/DDBJ whole genome shotgun (WGS) entry which is preliminary data.</text>
</comment>
<feature type="domain" description="SHOCT" evidence="2">
    <location>
        <begin position="294"/>
        <end position="321"/>
    </location>
</feature>
<sequence>MVQGHSGSVEVGPDTITIMRGGLAGTLIGGSGPRTIPYRALSAVAFQDATRGTDGYLAFAFGGRPLPAPADAVKHPNAVVFRHRDQEEFARLYQYLKDVVAFNLANGVDVAGVYAGSGDPLLGVTDAEMDGGAGTIGTGDGERPDIDAAAARLKWTLGSKREIKKLPEHLMPGETVTFMAAGHYSKAHGLIVLTDKRLLFLWHGFTGSQMVDFPLAAVSSVETKTGMANGTLTIYSAGKSSEIDHVLNGDLKLLADAIRQATTGARSGPAARSAAAPTPASPSPDADITLDPTEQIRKLADLHAAGILTDQEFATKKAELLGRI</sequence>
<dbReference type="Pfam" id="PF09851">
    <property type="entry name" value="SHOCT"/>
    <property type="match status" value="1"/>
</dbReference>
<dbReference type="Pfam" id="PF14472">
    <property type="entry name" value="DUF4429"/>
    <property type="match status" value="1"/>
</dbReference>
<name>A0ABP5DTN0_9ACTN</name>
<evidence type="ECO:0000256" key="1">
    <source>
        <dbReference type="SAM" id="MobiDB-lite"/>
    </source>
</evidence>
<keyword evidence="6" id="KW-1185">Reference proteome</keyword>
<feature type="region of interest" description="Disordered" evidence="1">
    <location>
        <begin position="264"/>
        <end position="289"/>
    </location>
</feature>
<gene>
    <name evidence="5" type="ORF">GCM10009838_52810</name>
</gene>
<evidence type="ECO:0000313" key="5">
    <source>
        <dbReference type="EMBL" id="GAA1984366.1"/>
    </source>
</evidence>
<evidence type="ECO:0008006" key="7">
    <source>
        <dbReference type="Google" id="ProtNLM"/>
    </source>
</evidence>
<feature type="domain" description="YokE-like PH" evidence="3">
    <location>
        <begin position="170"/>
        <end position="259"/>
    </location>
</feature>
<dbReference type="InterPro" id="IPR039519">
    <property type="entry name" value="YokE-like_PH"/>
</dbReference>
<evidence type="ECO:0000259" key="3">
    <source>
        <dbReference type="Pfam" id="PF14470"/>
    </source>
</evidence>
<feature type="domain" description="DUF4429" evidence="4">
    <location>
        <begin position="14"/>
        <end position="91"/>
    </location>
</feature>
<dbReference type="Proteomes" id="UP001499854">
    <property type="component" value="Unassembled WGS sequence"/>
</dbReference>
<proteinExistence type="predicted"/>
<protein>
    <recommendedName>
        <fullName evidence="7">SHOCT domain-containing protein</fullName>
    </recommendedName>
</protein>
<reference evidence="6" key="1">
    <citation type="journal article" date="2019" name="Int. J. Syst. Evol. Microbiol.">
        <title>The Global Catalogue of Microorganisms (GCM) 10K type strain sequencing project: providing services to taxonomists for standard genome sequencing and annotation.</title>
        <authorList>
            <consortium name="The Broad Institute Genomics Platform"/>
            <consortium name="The Broad Institute Genome Sequencing Center for Infectious Disease"/>
            <person name="Wu L."/>
            <person name="Ma J."/>
        </authorList>
    </citation>
    <scope>NUCLEOTIDE SEQUENCE [LARGE SCALE GENOMIC DNA]</scope>
    <source>
        <strain evidence="6">JCM 16013</strain>
    </source>
</reference>
<evidence type="ECO:0000259" key="4">
    <source>
        <dbReference type="Pfam" id="PF14472"/>
    </source>
</evidence>
<dbReference type="InterPro" id="IPR018649">
    <property type="entry name" value="SHOCT"/>
</dbReference>
<organism evidence="5 6">
    <name type="scientific">Catenulispora subtropica</name>
    <dbReference type="NCBI Taxonomy" id="450798"/>
    <lineage>
        <taxon>Bacteria</taxon>
        <taxon>Bacillati</taxon>
        <taxon>Actinomycetota</taxon>
        <taxon>Actinomycetes</taxon>
        <taxon>Catenulisporales</taxon>
        <taxon>Catenulisporaceae</taxon>
        <taxon>Catenulispora</taxon>
    </lineage>
</organism>
<dbReference type="Pfam" id="PF14470">
    <property type="entry name" value="bPH_3"/>
    <property type="match status" value="1"/>
</dbReference>
<evidence type="ECO:0000313" key="6">
    <source>
        <dbReference type="Proteomes" id="UP001499854"/>
    </source>
</evidence>
<dbReference type="InterPro" id="IPR027860">
    <property type="entry name" value="DUF4429"/>
</dbReference>